<keyword evidence="4" id="KW-0808">Transferase</keyword>
<dbReference type="EMBL" id="VINQ01000004">
    <property type="protein sequence ID" value="KAA0916709.1"/>
    <property type="molecule type" value="Genomic_DNA"/>
</dbReference>
<protein>
    <submittedName>
        <fullName evidence="4">Methyltransferase</fullName>
    </submittedName>
</protein>
<evidence type="ECO:0000259" key="3">
    <source>
        <dbReference type="Pfam" id="PF05175"/>
    </source>
</evidence>
<dbReference type="GO" id="GO:0008170">
    <property type="term" value="F:N-methyltransferase activity"/>
    <property type="evidence" value="ECO:0007669"/>
    <property type="project" value="UniProtKB-ARBA"/>
</dbReference>
<organism evidence="4 5">
    <name type="scientific">Aquicoccus porphyridii</name>
    <dbReference type="NCBI Taxonomy" id="1852029"/>
    <lineage>
        <taxon>Bacteria</taxon>
        <taxon>Pseudomonadati</taxon>
        <taxon>Pseudomonadota</taxon>
        <taxon>Alphaproteobacteria</taxon>
        <taxon>Rhodobacterales</taxon>
        <taxon>Paracoccaceae</taxon>
        <taxon>Aquicoccus</taxon>
    </lineage>
</organism>
<dbReference type="GO" id="GO:0003676">
    <property type="term" value="F:nucleic acid binding"/>
    <property type="evidence" value="ECO:0007669"/>
    <property type="project" value="InterPro"/>
</dbReference>
<evidence type="ECO:0000256" key="1">
    <source>
        <dbReference type="ARBA" id="ARBA00022603"/>
    </source>
</evidence>
<dbReference type="InterPro" id="IPR029063">
    <property type="entry name" value="SAM-dependent_MTases_sf"/>
</dbReference>
<dbReference type="Pfam" id="PF05175">
    <property type="entry name" value="MTS"/>
    <property type="match status" value="1"/>
</dbReference>
<dbReference type="CDD" id="cd02440">
    <property type="entry name" value="AdoMet_MTases"/>
    <property type="match status" value="1"/>
</dbReference>
<dbReference type="PROSITE" id="PS00092">
    <property type="entry name" value="N6_MTASE"/>
    <property type="match status" value="1"/>
</dbReference>
<reference evidence="4 5" key="1">
    <citation type="submission" date="2019-07" db="EMBL/GenBank/DDBJ databases">
        <title>Aquicoccus porphyridii gen. nov., sp. nov., isolated from a small marine red alga, Porphyridium marinum.</title>
        <authorList>
            <person name="Liu L."/>
        </authorList>
    </citation>
    <scope>NUCLEOTIDE SEQUENCE [LARGE SCALE GENOMIC DNA]</scope>
    <source>
        <strain evidence="4 5">L1 8-17</strain>
    </source>
</reference>
<sequence length="255" mass="27661">MTSKPMDDLTRDRFLGGRLELWQPRRGYRAGVDPVLLAAAVNTKPGQSVLDMGCGVGAAALCLGRRVADLSLTGLEIQPDYAALARRNADENAIPFEVIEGDLASMPAPLRARQFDHVIMNPPYFDRATGTAAEEASREIALGGPTPLSLWIEQAARRLAPRGFLHVIQRADRLPDLLTAAQAGLGSLRLLPLIPRPGRDSQLVILRARKGGRAAFRLHAGLVLHDSASHDGDRENYSETIRSVLRDGAALPFPR</sequence>
<evidence type="ECO:0000256" key="2">
    <source>
        <dbReference type="ARBA" id="ARBA00022691"/>
    </source>
</evidence>
<keyword evidence="1 4" id="KW-0489">Methyltransferase</keyword>
<dbReference type="InterPro" id="IPR007848">
    <property type="entry name" value="Small_mtfrase_dom"/>
</dbReference>
<keyword evidence="2" id="KW-0949">S-adenosyl-L-methionine</keyword>
<accession>A0A5A9ZIB5</accession>
<evidence type="ECO:0000313" key="5">
    <source>
        <dbReference type="Proteomes" id="UP000325291"/>
    </source>
</evidence>
<dbReference type="AlphaFoldDB" id="A0A5A9ZIB5"/>
<dbReference type="InterPro" id="IPR002052">
    <property type="entry name" value="DNA_methylase_N6_adenine_CS"/>
</dbReference>
<dbReference type="PANTHER" id="PTHR47739">
    <property type="entry name" value="TRNA1(VAL) (ADENINE(37)-N6)-METHYLTRANSFERASE"/>
    <property type="match status" value="1"/>
</dbReference>
<comment type="caution">
    <text evidence="4">The sequence shown here is derived from an EMBL/GenBank/DDBJ whole genome shotgun (WGS) entry which is preliminary data.</text>
</comment>
<name>A0A5A9ZIB5_9RHOB</name>
<dbReference type="GO" id="GO:0008757">
    <property type="term" value="F:S-adenosylmethionine-dependent methyltransferase activity"/>
    <property type="evidence" value="ECO:0007669"/>
    <property type="project" value="UniProtKB-ARBA"/>
</dbReference>
<dbReference type="Gene3D" id="3.40.50.150">
    <property type="entry name" value="Vaccinia Virus protein VP39"/>
    <property type="match status" value="1"/>
</dbReference>
<dbReference type="GO" id="GO:0032259">
    <property type="term" value="P:methylation"/>
    <property type="evidence" value="ECO:0007669"/>
    <property type="project" value="UniProtKB-KW"/>
</dbReference>
<keyword evidence="5" id="KW-1185">Reference proteome</keyword>
<dbReference type="PANTHER" id="PTHR47739:SF1">
    <property type="entry name" value="TRNA1(VAL) (ADENINE(37)-N6)-METHYLTRANSFERASE"/>
    <property type="match status" value="1"/>
</dbReference>
<proteinExistence type="predicted"/>
<dbReference type="Proteomes" id="UP000325291">
    <property type="component" value="Unassembled WGS sequence"/>
</dbReference>
<gene>
    <name evidence="4" type="ORF">FLO80_07755</name>
</gene>
<dbReference type="SUPFAM" id="SSF53335">
    <property type="entry name" value="S-adenosyl-L-methionine-dependent methyltransferases"/>
    <property type="match status" value="1"/>
</dbReference>
<evidence type="ECO:0000313" key="4">
    <source>
        <dbReference type="EMBL" id="KAA0916709.1"/>
    </source>
</evidence>
<dbReference type="InterPro" id="IPR050210">
    <property type="entry name" value="tRNA_Adenine-N(6)_MTase"/>
</dbReference>
<feature type="domain" description="Methyltransferase small" evidence="3">
    <location>
        <begin position="36"/>
        <end position="129"/>
    </location>
</feature>